<dbReference type="AlphaFoldDB" id="A0AAW0BJ46"/>
<name>A0AAW0BJ46_9AGAR</name>
<dbReference type="Proteomes" id="UP001362999">
    <property type="component" value="Unassembled WGS sequence"/>
</dbReference>
<dbReference type="SUPFAM" id="SSF52047">
    <property type="entry name" value="RNI-like"/>
    <property type="match status" value="1"/>
</dbReference>
<dbReference type="Gene3D" id="1.20.1280.50">
    <property type="match status" value="1"/>
</dbReference>
<evidence type="ECO:0000313" key="3">
    <source>
        <dbReference type="Proteomes" id="UP001362999"/>
    </source>
</evidence>
<feature type="region of interest" description="Disordered" evidence="1">
    <location>
        <begin position="1"/>
        <end position="23"/>
    </location>
</feature>
<reference evidence="2 3" key="1">
    <citation type="journal article" date="2024" name="J Genomics">
        <title>Draft genome sequencing and assembly of Favolaschia claudopus CIRM-BRFM 2984 isolated from oak limbs.</title>
        <authorList>
            <person name="Navarro D."/>
            <person name="Drula E."/>
            <person name="Chaduli D."/>
            <person name="Cazenave R."/>
            <person name="Ahrendt S."/>
            <person name="Wang J."/>
            <person name="Lipzen A."/>
            <person name="Daum C."/>
            <person name="Barry K."/>
            <person name="Grigoriev I.V."/>
            <person name="Favel A."/>
            <person name="Rosso M.N."/>
            <person name="Martin F."/>
        </authorList>
    </citation>
    <scope>NUCLEOTIDE SEQUENCE [LARGE SCALE GENOMIC DNA]</scope>
    <source>
        <strain evidence="2 3">CIRM-BRFM 2984</strain>
    </source>
</reference>
<comment type="caution">
    <text evidence="2">The sequence shown here is derived from an EMBL/GenBank/DDBJ whole genome shotgun (WGS) entry which is preliminary data.</text>
</comment>
<accession>A0AAW0BJ46</accession>
<dbReference type="Gene3D" id="3.80.10.10">
    <property type="entry name" value="Ribonuclease Inhibitor"/>
    <property type="match status" value="1"/>
</dbReference>
<dbReference type="EMBL" id="JAWWNJ010000032">
    <property type="protein sequence ID" value="KAK7026351.1"/>
    <property type="molecule type" value="Genomic_DNA"/>
</dbReference>
<organism evidence="2 3">
    <name type="scientific">Favolaschia claudopus</name>
    <dbReference type="NCBI Taxonomy" id="2862362"/>
    <lineage>
        <taxon>Eukaryota</taxon>
        <taxon>Fungi</taxon>
        <taxon>Dikarya</taxon>
        <taxon>Basidiomycota</taxon>
        <taxon>Agaricomycotina</taxon>
        <taxon>Agaricomycetes</taxon>
        <taxon>Agaricomycetidae</taxon>
        <taxon>Agaricales</taxon>
        <taxon>Marasmiineae</taxon>
        <taxon>Mycenaceae</taxon>
        <taxon>Favolaschia</taxon>
    </lineage>
</organism>
<evidence type="ECO:0008006" key="4">
    <source>
        <dbReference type="Google" id="ProtNLM"/>
    </source>
</evidence>
<evidence type="ECO:0000313" key="2">
    <source>
        <dbReference type="EMBL" id="KAK7026351.1"/>
    </source>
</evidence>
<evidence type="ECO:0000256" key="1">
    <source>
        <dbReference type="SAM" id="MobiDB-lite"/>
    </source>
</evidence>
<dbReference type="InterPro" id="IPR032675">
    <property type="entry name" value="LRR_dom_sf"/>
</dbReference>
<keyword evidence="3" id="KW-1185">Reference proteome</keyword>
<proteinExistence type="predicted"/>
<gene>
    <name evidence="2" type="ORF">R3P38DRAFT_2949411</name>
</gene>
<protein>
    <recommendedName>
        <fullName evidence="4">F-box domain-containing protein</fullName>
    </recommendedName>
</protein>
<sequence length="574" mass="65941">MLGSTQIPSLRPGTGSRKSPQDAANLTIPREEQLLALLNSNNVPTDEQMTLFRKELVTCEHQLAKYRNKLTVVTTEQERLLQKLKAELWRSWYSDSKRRSIIREMEQNMKLQTSPFQARIGILQNQIRDLRSILSTIRRLPAEILSEILRASAVAEESPPISCRKGHIAPWRFAHVCRFWRETALGDPHLWSRIQIITHEINWEDQDVLLDLRAQIRLSGQVSLSVVLDLRYVDENDEVQSIVMDVLRVLLPSSNRWSRFTLRVENLDYYFPLLSGMQNQFHRLDYLCLGGWHTSEGDNLELFENTPRLRHVDFSSLHFIASYSDLGIEWRNLTRLELSAEGNILLDILSQTPDVVTLGIGNVESFGPLRPRDNISLEKLLRLTIRDSSIIQYLTTPTLEHLHFMNGTVDDIQELVHRSRCCIRTLELNCHAAFNHDPANAVLLLQNLPQLSHLSLNALYSKELLQLVPALIVNGPGHSKPLCPNLFTIRVELKGSIANDMWTSLCEMIESRWNVTPDCPRSLQRVSFQWEHHLYPSLYSGFSPSESARKRLAALRDQGLRLEGMDAAHRRIQA</sequence>